<comment type="caution">
    <text evidence="3">The sequence shown here is derived from an EMBL/GenBank/DDBJ whole genome shotgun (WGS) entry which is preliminary data.</text>
</comment>
<evidence type="ECO:0000256" key="2">
    <source>
        <dbReference type="SAM" id="SignalP"/>
    </source>
</evidence>
<dbReference type="Proteomes" id="UP000176241">
    <property type="component" value="Unassembled WGS sequence"/>
</dbReference>
<feature type="transmembrane region" description="Helical" evidence="1">
    <location>
        <begin position="108"/>
        <end position="131"/>
    </location>
</feature>
<reference evidence="3 4" key="1">
    <citation type="journal article" date="2016" name="Nat. Commun.">
        <title>Thousands of microbial genomes shed light on interconnected biogeochemical processes in an aquifer system.</title>
        <authorList>
            <person name="Anantharaman K."/>
            <person name="Brown C.T."/>
            <person name="Hug L.A."/>
            <person name="Sharon I."/>
            <person name="Castelle C.J."/>
            <person name="Probst A.J."/>
            <person name="Thomas B.C."/>
            <person name="Singh A."/>
            <person name="Wilkins M.J."/>
            <person name="Karaoz U."/>
            <person name="Brodie E.L."/>
            <person name="Williams K.H."/>
            <person name="Hubbard S.S."/>
            <person name="Banfield J.F."/>
        </authorList>
    </citation>
    <scope>NUCLEOTIDE SEQUENCE [LARGE SCALE GENOMIC DNA]</scope>
</reference>
<keyword evidence="2" id="KW-0732">Signal</keyword>
<organism evidence="3 4">
    <name type="scientific">Candidatus Buchananbacteria bacterium RIFCSPHIGHO2_01_FULL_39_8</name>
    <dbReference type="NCBI Taxonomy" id="1797533"/>
    <lineage>
        <taxon>Bacteria</taxon>
        <taxon>Candidatus Buchananiibacteriota</taxon>
    </lineage>
</organism>
<keyword evidence="1" id="KW-1133">Transmembrane helix</keyword>
<dbReference type="AlphaFoldDB" id="A0A1G1XXC5"/>
<dbReference type="InterPro" id="IPR043993">
    <property type="entry name" value="T4SS_pilin"/>
</dbReference>
<evidence type="ECO:0008006" key="5">
    <source>
        <dbReference type="Google" id="ProtNLM"/>
    </source>
</evidence>
<sequence>MNKNSKIIINLTILAIIGITAVLSASSALATGEDIAKGMLGGIDLFALPSGGDDPNTRLEIVTGKIIETFLSIMGVLFLSLMVYGGYKWMIAQGRDEEITKAKSIIRSAIIGLGIVLIAYAITYFVVYMFVKASSTT</sequence>
<evidence type="ECO:0000256" key="1">
    <source>
        <dbReference type="SAM" id="Phobius"/>
    </source>
</evidence>
<evidence type="ECO:0000313" key="3">
    <source>
        <dbReference type="EMBL" id="OGY44698.1"/>
    </source>
</evidence>
<feature type="signal peptide" evidence="2">
    <location>
        <begin position="1"/>
        <end position="30"/>
    </location>
</feature>
<proteinExistence type="predicted"/>
<accession>A0A1G1XXC5</accession>
<name>A0A1G1XXC5_9BACT</name>
<dbReference type="STRING" id="1797533.A2731_03135"/>
<gene>
    <name evidence="3" type="ORF">A2731_03135</name>
</gene>
<feature type="transmembrane region" description="Helical" evidence="1">
    <location>
        <begin position="66"/>
        <end position="87"/>
    </location>
</feature>
<feature type="chain" id="PRO_5009581424" description="DUF2976 domain-containing protein" evidence="2">
    <location>
        <begin position="31"/>
        <end position="137"/>
    </location>
</feature>
<keyword evidence="1" id="KW-0472">Membrane</keyword>
<keyword evidence="1" id="KW-0812">Transmembrane</keyword>
<evidence type="ECO:0000313" key="4">
    <source>
        <dbReference type="Proteomes" id="UP000176241"/>
    </source>
</evidence>
<dbReference type="EMBL" id="MHIC01000025">
    <property type="protein sequence ID" value="OGY44698.1"/>
    <property type="molecule type" value="Genomic_DNA"/>
</dbReference>
<protein>
    <recommendedName>
        <fullName evidence="5">DUF2976 domain-containing protein</fullName>
    </recommendedName>
</protein>
<dbReference type="Pfam" id="PF18895">
    <property type="entry name" value="T4SS_pilin"/>
    <property type="match status" value="1"/>
</dbReference>